<feature type="chain" id="PRO_5045638961" description="alpha-amylase" evidence="6">
    <location>
        <begin position="30"/>
        <end position="697"/>
    </location>
</feature>
<dbReference type="SUPFAM" id="SSF49452">
    <property type="entry name" value="Starch-binding domain-like"/>
    <property type="match status" value="2"/>
</dbReference>
<comment type="caution">
    <text evidence="7">The sequence shown here is derived from an EMBL/GenBank/DDBJ whole genome shotgun (WGS) entry which is preliminary data.</text>
</comment>
<organism evidence="7 8">
    <name type="scientific">Micromonospora echinofusca</name>
    <dbReference type="NCBI Taxonomy" id="47858"/>
    <lineage>
        <taxon>Bacteria</taxon>
        <taxon>Bacillati</taxon>
        <taxon>Actinomycetota</taxon>
        <taxon>Actinomycetes</taxon>
        <taxon>Micromonosporales</taxon>
        <taxon>Micromonosporaceae</taxon>
        <taxon>Micromonospora</taxon>
    </lineage>
</organism>
<dbReference type="RefSeq" id="WP_208811310.1">
    <property type="nucleotide sequence ID" value="NZ_WVUH01000015.1"/>
</dbReference>
<feature type="signal peptide" evidence="6">
    <location>
        <begin position="1"/>
        <end position="29"/>
    </location>
</feature>
<sequence length="697" mass="71312">MTFPILRRVALAAALITAAAVLPGLPAYAAGTGAIAGTVTTSTGAAAPDVAVQVYLYDNGDTEAVGWATTDGQGRYRVSGLTTGLYLVGFQPPEGPQQFHPQTFDFAAAEHRSVSDGATTTVDELLSPTGVISGVIRNAAGTPVAGVPVTVEGAGTVLVTQTTTDADGRYRVVTAPDLYIVSFEPVTGTQQRQFVPGSLTYEAAGVFDLRAGGQLTADDTVLPTGTLAGRLTTASGGASVGAAVTATPVDGHDFVTVLTDANGEFSLPLFATGYVVSFYRDRLTQYYPGTTNHADATEVRVVAGQTIRITDSWLGTGAVRITGVDAVSGAPVADFCVESACSNGTGKVTVTGLPAGTQRLNADPADVLHFDTDLDVQVRADQTVDVTARFAPGAAISTRVVDRATGNPVSGVCLLPMRPKRVDMPDGVGECSDSAGRITVGPLRQDTYRLFAFPRNKPGYGQQWVGPTGGTGDERLAAAVPAVAGRVTAAPEVRLDPAGVIAGRVTDTAGQPLAGLGVGILPNTPGVHNQAETGVDGRYRLTGVGPYAWPVTIEGSGHSHWSGGTGDRYAASTVTVTAGATVTYDTTFRGAVTITGTIRNQSGVAAGNGRILAHNVTTGDVIGWGTVGDGRYSVPAIAGQSVYLTWSAEFGGVMRSGQYPEPASVRSTRPGGPTLATAGFPVPSTGPLTIDITVRTS</sequence>
<dbReference type="EMBL" id="WVUH01000015">
    <property type="protein sequence ID" value="MBO4205125.1"/>
    <property type="molecule type" value="Genomic_DNA"/>
</dbReference>
<evidence type="ECO:0000256" key="6">
    <source>
        <dbReference type="SAM" id="SignalP"/>
    </source>
</evidence>
<reference evidence="7 8" key="1">
    <citation type="submission" date="2019-12" db="EMBL/GenBank/DDBJ databases">
        <title>Whole genome sequencing of endophytic Actinobacterium Micromonospora sp. MPMI6T.</title>
        <authorList>
            <person name="Evv R."/>
            <person name="Podile A.R."/>
        </authorList>
    </citation>
    <scope>NUCLEOTIDE SEQUENCE [LARGE SCALE GENOMIC DNA]</scope>
    <source>
        <strain evidence="7 8">MPMI6</strain>
    </source>
</reference>
<evidence type="ECO:0000256" key="4">
    <source>
        <dbReference type="ARBA" id="ARBA00030238"/>
    </source>
</evidence>
<proteinExistence type="predicted"/>
<dbReference type="InterPro" id="IPR013784">
    <property type="entry name" value="Carb-bd-like_fold"/>
</dbReference>
<dbReference type="Pfam" id="PF13620">
    <property type="entry name" value="CarboxypepD_reg"/>
    <property type="match status" value="2"/>
</dbReference>
<protein>
    <recommendedName>
        <fullName evidence="2">alpha-amylase</fullName>
        <ecNumber evidence="2">3.2.1.1</ecNumber>
    </recommendedName>
    <alternativeName>
        <fullName evidence="4">1,4-alpha-D-glucan glucanohydrolase</fullName>
    </alternativeName>
</protein>
<evidence type="ECO:0000256" key="3">
    <source>
        <dbReference type="ARBA" id="ARBA00022729"/>
    </source>
</evidence>
<feature type="region of interest" description="Disordered" evidence="5">
    <location>
        <begin position="660"/>
        <end position="680"/>
    </location>
</feature>
<keyword evidence="3 6" id="KW-0732">Signal</keyword>
<evidence type="ECO:0000256" key="2">
    <source>
        <dbReference type="ARBA" id="ARBA00012595"/>
    </source>
</evidence>
<dbReference type="Gene3D" id="2.60.40.10">
    <property type="entry name" value="Immunoglobulins"/>
    <property type="match status" value="1"/>
</dbReference>
<accession>A0ABS3VKT0</accession>
<dbReference type="SUPFAM" id="SSF49464">
    <property type="entry name" value="Carboxypeptidase regulatory domain-like"/>
    <property type="match status" value="1"/>
</dbReference>
<gene>
    <name evidence="7" type="ORF">GSF22_03745</name>
</gene>
<name>A0ABS3VKT0_MICEH</name>
<dbReference type="InterPro" id="IPR051417">
    <property type="entry name" value="SDr/BOS_complex"/>
</dbReference>
<evidence type="ECO:0000256" key="5">
    <source>
        <dbReference type="SAM" id="MobiDB-lite"/>
    </source>
</evidence>
<evidence type="ECO:0000256" key="1">
    <source>
        <dbReference type="ARBA" id="ARBA00000548"/>
    </source>
</evidence>
<dbReference type="Gene3D" id="2.60.40.1120">
    <property type="entry name" value="Carboxypeptidase-like, regulatory domain"/>
    <property type="match status" value="2"/>
</dbReference>
<comment type="catalytic activity">
    <reaction evidence="1">
        <text>Endohydrolysis of (1-&gt;4)-alpha-D-glucosidic linkages in polysaccharides containing three or more (1-&gt;4)-alpha-linked D-glucose units.</text>
        <dbReference type="EC" id="3.2.1.1"/>
    </reaction>
</comment>
<keyword evidence="8" id="KW-1185">Reference proteome</keyword>
<dbReference type="PANTHER" id="PTHR23303">
    <property type="entry name" value="CARBOXYPEPTIDASE REGULATORY REGION-CONTAINING"/>
    <property type="match status" value="1"/>
</dbReference>
<dbReference type="InterPro" id="IPR013783">
    <property type="entry name" value="Ig-like_fold"/>
</dbReference>
<evidence type="ECO:0000313" key="7">
    <source>
        <dbReference type="EMBL" id="MBO4205125.1"/>
    </source>
</evidence>
<dbReference type="Proteomes" id="UP000823521">
    <property type="component" value="Unassembled WGS sequence"/>
</dbReference>
<evidence type="ECO:0000313" key="8">
    <source>
        <dbReference type="Proteomes" id="UP000823521"/>
    </source>
</evidence>
<dbReference type="InterPro" id="IPR008969">
    <property type="entry name" value="CarboxyPept-like_regulatory"/>
</dbReference>
<dbReference type="EC" id="3.2.1.1" evidence="2"/>